<feature type="domain" description="Methyltransferase" evidence="1">
    <location>
        <begin position="34"/>
        <end position="126"/>
    </location>
</feature>
<accession>A0A8T8K4K4</accession>
<dbReference type="SUPFAM" id="SSF53335">
    <property type="entry name" value="S-adenosyl-L-methionine-dependent methyltransferases"/>
    <property type="match status" value="1"/>
</dbReference>
<evidence type="ECO:0000313" key="2">
    <source>
        <dbReference type="EMBL" id="QUH22812.1"/>
    </source>
</evidence>
<dbReference type="GO" id="GO:0032259">
    <property type="term" value="P:methylation"/>
    <property type="evidence" value="ECO:0007669"/>
    <property type="project" value="UniProtKB-KW"/>
</dbReference>
<name>A0A8T8K4K4_9EURY</name>
<gene>
    <name evidence="2" type="ORF">HYG87_02990</name>
</gene>
<dbReference type="InterPro" id="IPR029063">
    <property type="entry name" value="SAM-dependent_MTases_sf"/>
</dbReference>
<sequence length="258" mass="28594">MKFWATPYHYNLLKDQERLSAFYEAIKTKSRGVVFDLGSGSGIMSCFAAPYSDFIYSIEIHTRSAAYAAENLKGWKNIEVINSDVNGFNFTCKADVIICEMLDTALIDEEQVPVLNHALKYLNSGGVVIPAGVLNGAELVSMENPGLVYEDQAKINYRVLGSMVIYDSLLFKEKIIEEVEEDIVFHLKKSGKINALKLTTFTLLSEDLICGPTPMLNPPLFIPLDELYANKGDKVTVNLAYTMGGGLDSIQTKIKNIS</sequence>
<dbReference type="EMBL" id="CP058560">
    <property type="protein sequence ID" value="QUH22812.1"/>
    <property type="molecule type" value="Genomic_DNA"/>
</dbReference>
<organism evidence="2 3">
    <name type="scientific">Methanobacterium alkalithermotolerans</name>
    <dbReference type="NCBI Taxonomy" id="2731220"/>
    <lineage>
        <taxon>Archaea</taxon>
        <taxon>Methanobacteriati</taxon>
        <taxon>Methanobacteriota</taxon>
        <taxon>Methanomada group</taxon>
        <taxon>Methanobacteria</taxon>
        <taxon>Methanobacteriales</taxon>
        <taxon>Methanobacteriaceae</taxon>
        <taxon>Methanobacterium</taxon>
    </lineage>
</organism>
<dbReference type="RefSeq" id="WP_211533758.1">
    <property type="nucleotide sequence ID" value="NZ_CP058560.1"/>
</dbReference>
<dbReference type="AlphaFoldDB" id="A0A8T8K4K4"/>
<reference evidence="2" key="1">
    <citation type="submission" date="2020-07" db="EMBL/GenBank/DDBJ databases">
        <title>Methanobacterium. sp. MethCan genome.</title>
        <authorList>
            <person name="Postec A."/>
            <person name="Quemeneur M."/>
        </authorList>
    </citation>
    <scope>NUCLEOTIDE SEQUENCE</scope>
    <source>
        <strain evidence="2">MethCAN</strain>
    </source>
</reference>
<dbReference type="KEGG" id="meme:HYG87_02990"/>
<dbReference type="OrthoDB" id="106720at2157"/>
<dbReference type="InterPro" id="IPR025799">
    <property type="entry name" value="Arg_MeTrfase"/>
</dbReference>
<keyword evidence="2" id="KW-0489">Methyltransferase</keyword>
<dbReference type="InterPro" id="IPR041698">
    <property type="entry name" value="Methyltransf_25"/>
</dbReference>
<protein>
    <submittedName>
        <fullName evidence="2">Methyltransferase domain-containing protein</fullName>
    </submittedName>
</protein>
<dbReference type="GO" id="GO:0016274">
    <property type="term" value="F:protein-arginine N-methyltransferase activity"/>
    <property type="evidence" value="ECO:0007669"/>
    <property type="project" value="InterPro"/>
</dbReference>
<dbReference type="Proteomes" id="UP000681041">
    <property type="component" value="Chromosome"/>
</dbReference>
<proteinExistence type="predicted"/>
<evidence type="ECO:0000313" key="3">
    <source>
        <dbReference type="Proteomes" id="UP000681041"/>
    </source>
</evidence>
<keyword evidence="3" id="KW-1185">Reference proteome</keyword>
<dbReference type="InterPro" id="IPR021172">
    <property type="entry name" value="UCP006607_RNA_methylase-rel"/>
</dbReference>
<dbReference type="Pfam" id="PF13649">
    <property type="entry name" value="Methyltransf_25"/>
    <property type="match status" value="1"/>
</dbReference>
<dbReference type="PIRSF" id="PIRSF006607">
    <property type="entry name" value="RNAmts_UCP006607"/>
    <property type="match status" value="1"/>
</dbReference>
<dbReference type="GeneID" id="64819697"/>
<dbReference type="PANTHER" id="PTHR11006">
    <property type="entry name" value="PROTEIN ARGININE N-METHYLTRANSFERASE"/>
    <property type="match status" value="1"/>
</dbReference>
<dbReference type="GO" id="GO:0042054">
    <property type="term" value="F:histone methyltransferase activity"/>
    <property type="evidence" value="ECO:0007669"/>
    <property type="project" value="TreeGrafter"/>
</dbReference>
<dbReference type="CDD" id="cd02440">
    <property type="entry name" value="AdoMet_MTases"/>
    <property type="match status" value="1"/>
</dbReference>
<dbReference type="PANTHER" id="PTHR11006:SF4">
    <property type="entry name" value="PROTEIN ARGININE N-METHYLTRANSFERASE 7"/>
    <property type="match status" value="1"/>
</dbReference>
<evidence type="ECO:0000259" key="1">
    <source>
        <dbReference type="Pfam" id="PF13649"/>
    </source>
</evidence>
<keyword evidence="2" id="KW-0808">Transferase</keyword>
<dbReference type="Gene3D" id="3.40.50.150">
    <property type="entry name" value="Vaccinia Virus protein VP39"/>
    <property type="match status" value="1"/>
</dbReference>